<keyword evidence="2" id="KW-0132">Cell division</keyword>
<evidence type="ECO:0000313" key="2">
    <source>
        <dbReference type="EMBL" id="RGR77026.1"/>
    </source>
</evidence>
<evidence type="ECO:0000313" key="3">
    <source>
        <dbReference type="Proteomes" id="UP000284178"/>
    </source>
</evidence>
<dbReference type="PANTHER" id="PTHR35794:SF1">
    <property type="entry name" value="CELL CYCLE PROTEIN GPSB"/>
    <property type="match status" value="1"/>
</dbReference>
<keyword evidence="2" id="KW-0131">Cell cycle</keyword>
<feature type="coiled-coil region" evidence="1">
    <location>
        <begin position="24"/>
        <end position="101"/>
    </location>
</feature>
<name>A0A412G702_9FIRM</name>
<accession>A0A412G702</accession>
<proteinExistence type="predicted"/>
<dbReference type="EMBL" id="QRUP01000001">
    <property type="protein sequence ID" value="RGR77026.1"/>
    <property type="molecule type" value="Genomic_DNA"/>
</dbReference>
<keyword evidence="1" id="KW-0175">Coiled coil</keyword>
<evidence type="ECO:0000256" key="1">
    <source>
        <dbReference type="SAM" id="Coils"/>
    </source>
</evidence>
<dbReference type="Pfam" id="PF05103">
    <property type="entry name" value="DivIVA"/>
    <property type="match status" value="1"/>
</dbReference>
<gene>
    <name evidence="2" type="ORF">DWY25_01660</name>
</gene>
<keyword evidence="3" id="KW-1185">Reference proteome</keyword>
<reference evidence="2 3" key="1">
    <citation type="submission" date="2018-08" db="EMBL/GenBank/DDBJ databases">
        <title>A genome reference for cultivated species of the human gut microbiota.</title>
        <authorList>
            <person name="Zou Y."/>
            <person name="Xue W."/>
            <person name="Luo G."/>
        </authorList>
    </citation>
    <scope>NUCLEOTIDE SEQUENCE [LARGE SCALE GENOMIC DNA]</scope>
    <source>
        <strain evidence="2 3">AF24-29</strain>
    </source>
</reference>
<dbReference type="GO" id="GO:0051301">
    <property type="term" value="P:cell division"/>
    <property type="evidence" value="ECO:0007669"/>
    <property type="project" value="UniProtKB-KW"/>
</dbReference>
<dbReference type="Proteomes" id="UP000284178">
    <property type="component" value="Unassembled WGS sequence"/>
</dbReference>
<dbReference type="PANTHER" id="PTHR35794">
    <property type="entry name" value="CELL DIVISION PROTEIN DIVIVA"/>
    <property type="match status" value="1"/>
</dbReference>
<dbReference type="InterPro" id="IPR007793">
    <property type="entry name" value="DivIVA_fam"/>
</dbReference>
<sequence length="157" mass="17742">MEPGTPKFRVMKNGYDRFAVDDAVDRYVREIDSLKKQLDLTSRQIQSANEQLAVIRQRYQTLVSELTVKEKAADDIARLALKEANTIIETAQNNADAIVSEALTTARIILNDLSRIASEATEMKGDMQEQLSSLMGMLDQFEIPPVPKSEWLNQEKL</sequence>
<dbReference type="AlphaFoldDB" id="A0A412G702"/>
<dbReference type="GeneID" id="83014113"/>
<protein>
    <submittedName>
        <fullName evidence="2">Cell division protein DivIVA</fullName>
    </submittedName>
</protein>
<comment type="caution">
    <text evidence="2">The sequence shown here is derived from an EMBL/GenBank/DDBJ whole genome shotgun (WGS) entry which is preliminary data.</text>
</comment>
<dbReference type="RefSeq" id="WP_050767002.1">
    <property type="nucleotide sequence ID" value="NZ_CABJCV010000001.1"/>
</dbReference>
<organism evidence="2 3">
    <name type="scientific">Holdemania filiformis</name>
    <dbReference type="NCBI Taxonomy" id="61171"/>
    <lineage>
        <taxon>Bacteria</taxon>
        <taxon>Bacillati</taxon>
        <taxon>Bacillota</taxon>
        <taxon>Erysipelotrichia</taxon>
        <taxon>Erysipelotrichales</taxon>
        <taxon>Erysipelotrichaceae</taxon>
        <taxon>Holdemania</taxon>
    </lineage>
</organism>